<keyword evidence="1" id="KW-0732">Signal</keyword>
<dbReference type="RefSeq" id="WP_386825092.1">
    <property type="nucleotide sequence ID" value="NZ_JBHTIF010000003.1"/>
</dbReference>
<feature type="domain" description="Amidohydrolase-related" evidence="2">
    <location>
        <begin position="567"/>
        <end position="670"/>
    </location>
</feature>
<dbReference type="InterPro" id="IPR011059">
    <property type="entry name" value="Metal-dep_hydrolase_composite"/>
</dbReference>
<organism evidence="3 4">
    <name type="scientific">Lysobacter brunescens</name>
    <dbReference type="NCBI Taxonomy" id="262323"/>
    <lineage>
        <taxon>Bacteria</taxon>
        <taxon>Pseudomonadati</taxon>
        <taxon>Pseudomonadota</taxon>
        <taxon>Gammaproteobacteria</taxon>
        <taxon>Lysobacterales</taxon>
        <taxon>Lysobacteraceae</taxon>
        <taxon>Lysobacter</taxon>
    </lineage>
</organism>
<dbReference type="InterPro" id="IPR051781">
    <property type="entry name" value="Metallo-dep_Hydrolase"/>
</dbReference>
<dbReference type="PANTHER" id="PTHR43135">
    <property type="entry name" value="ALPHA-D-RIBOSE 1-METHYLPHOSPHONATE 5-TRIPHOSPHATE DIPHOSPHATASE"/>
    <property type="match status" value="1"/>
</dbReference>
<feature type="chain" id="PRO_5047462119" evidence="1">
    <location>
        <begin position="39"/>
        <end position="700"/>
    </location>
</feature>
<dbReference type="EMBL" id="JBHTIF010000003">
    <property type="protein sequence ID" value="MFD0726864.1"/>
    <property type="molecule type" value="Genomic_DNA"/>
</dbReference>
<dbReference type="PANTHER" id="PTHR43135:SF3">
    <property type="entry name" value="ALPHA-D-RIBOSE 1-METHYLPHOSPHONATE 5-TRIPHOSPHATE DIPHOSPHATASE"/>
    <property type="match status" value="1"/>
</dbReference>
<dbReference type="Gene3D" id="2.30.40.10">
    <property type="entry name" value="Urease, subunit C, domain 1"/>
    <property type="match status" value="1"/>
</dbReference>
<dbReference type="Proteomes" id="UP001597110">
    <property type="component" value="Unassembled WGS sequence"/>
</dbReference>
<evidence type="ECO:0000313" key="3">
    <source>
        <dbReference type="EMBL" id="MFD0726864.1"/>
    </source>
</evidence>
<feature type="signal peptide" evidence="1">
    <location>
        <begin position="1"/>
        <end position="38"/>
    </location>
</feature>
<evidence type="ECO:0000256" key="1">
    <source>
        <dbReference type="SAM" id="SignalP"/>
    </source>
</evidence>
<evidence type="ECO:0000259" key="2">
    <source>
        <dbReference type="Pfam" id="PF01979"/>
    </source>
</evidence>
<dbReference type="Gene3D" id="3.20.20.140">
    <property type="entry name" value="Metal-dependent hydrolases"/>
    <property type="match status" value="1"/>
</dbReference>
<dbReference type="SUPFAM" id="SSF51556">
    <property type="entry name" value="Metallo-dependent hydrolases"/>
    <property type="match status" value="1"/>
</dbReference>
<dbReference type="InterPro" id="IPR032466">
    <property type="entry name" value="Metal_Hydrolase"/>
</dbReference>
<evidence type="ECO:0000313" key="4">
    <source>
        <dbReference type="Proteomes" id="UP001597110"/>
    </source>
</evidence>
<dbReference type="InterPro" id="IPR006680">
    <property type="entry name" value="Amidohydro-rel"/>
</dbReference>
<sequence length="700" mass="75954">MSVNRSRHRSHVCPHRPRPLVRVLAFGALALLSLQALAAETIRYVALVDGGKTAGHQIVEHGDDGVTRVDYMFKDNGRGPELKETYVLASDGTFASYSAKGASTFGAPVDESFVIENGVARWKSTADAGEQPHQAGAAYFPLGGSPQAYAAPLAALAARADGKLPLVPSGTLTMQQADEAEVSDGTRTRKVRLQRVTGIGFTPTFVWMTDDAKPRLFALIYPGYLQLVEEGWQASTATLEARQKSAEARALVELQQTLAKPLRGTTLIRNARVFDSVAARMGEASDLLIRDGRIVSISGANQERARADHVVDAGGRVLLPGLYDMHGHVNDWQGGLHIAAGVTTVRDMGNDNKTLQALIADERTGRVLSPSIVAAGFIEGESPMSARNGFVIKDLAEAKKAVDWYAANGYPQIKIYNSFPKDILRETVAYAHSRDLRVSGHVPVFLRAQDAIDFGYDEIQHINQVLLNFLVDDKTDTRTLERFYLPAKRIADLDFNSKPVQDFIAALAANRIAVDPTLATFDFIRQRPGQLSQTFAAVADHMPPDVKRGLYAAEFDIPDDATAARYNRSYEKMVEFVGRMYKAGVPILAGTDSLPGFALQRELELYVQAGMTPAQALQVATWTAAQHSRTDGDRGAIAVGKRADLLLVDGDPSKTIGDIRKVALVIKNGTAYYPAEVHEALGIKRFTDPVRVQPAAAAAP</sequence>
<gene>
    <name evidence="3" type="ORF">ACFQ0E_14800</name>
</gene>
<dbReference type="Pfam" id="PF01979">
    <property type="entry name" value="Amidohydro_1"/>
    <property type="match status" value="1"/>
</dbReference>
<protein>
    <submittedName>
        <fullName evidence="3">Amidohydrolase family protein</fullName>
    </submittedName>
</protein>
<comment type="caution">
    <text evidence="3">The sequence shown here is derived from an EMBL/GenBank/DDBJ whole genome shotgun (WGS) entry which is preliminary data.</text>
</comment>
<proteinExistence type="predicted"/>
<name>A0ABW2YEI3_9GAMM</name>
<keyword evidence="4" id="KW-1185">Reference proteome</keyword>
<accession>A0ABW2YEI3</accession>
<dbReference type="SUPFAM" id="SSF51338">
    <property type="entry name" value="Composite domain of metallo-dependent hydrolases"/>
    <property type="match status" value="1"/>
</dbReference>
<reference evidence="4" key="1">
    <citation type="journal article" date="2019" name="Int. J. Syst. Evol. Microbiol.">
        <title>The Global Catalogue of Microorganisms (GCM) 10K type strain sequencing project: providing services to taxonomists for standard genome sequencing and annotation.</title>
        <authorList>
            <consortium name="The Broad Institute Genomics Platform"/>
            <consortium name="The Broad Institute Genome Sequencing Center for Infectious Disease"/>
            <person name="Wu L."/>
            <person name="Ma J."/>
        </authorList>
    </citation>
    <scope>NUCLEOTIDE SEQUENCE [LARGE SCALE GENOMIC DNA]</scope>
    <source>
        <strain evidence="4">CCUG 55585</strain>
    </source>
</reference>